<dbReference type="RefSeq" id="WP_324717121.1">
    <property type="nucleotide sequence ID" value="NZ_CP141615.1"/>
</dbReference>
<sequence length="351" mass="37052">MSHPSGARAVALGLVVAWLVTAASGCRLLSSLVGRPSDREAGPMQVAVYVPPEAMVSLPAQPPMDRVRVTLVKDAYVLSQQQPLSAAAGEQTYSFRFDRVYEGTWDVGAEVLDVEGDVPYGGYASVTIVAGGQAAVDVRAVARPATLRVSIDLAGYPEQGLVTGAGITLKRETSSTLQQARPGDALTWQFQRERLPGTYDARVALYRADGAVQLTSPWRHGLVLLPGKLTALHWSPAAGTLSVNAVVDGIPLPPNPVTCQPLPAERSLRVGWTPCGEPDVQGHRVYVRLPGDVPLRMVGDVPLPARSADIQVDGLPWDRDADVYVGVTAVDAIGQESLHAAGLCSFGAAQG</sequence>
<name>A0ABZ1BZC1_9FIRM</name>
<evidence type="ECO:0000313" key="2">
    <source>
        <dbReference type="Proteomes" id="UP001332192"/>
    </source>
</evidence>
<organism evidence="1 2">
    <name type="scientific">Carboxydichorda subterranea</name>
    <dbReference type="NCBI Taxonomy" id="3109565"/>
    <lineage>
        <taxon>Bacteria</taxon>
        <taxon>Bacillati</taxon>
        <taxon>Bacillota</taxon>
        <taxon>Limnochordia</taxon>
        <taxon>Limnochordales</taxon>
        <taxon>Geochordaceae</taxon>
        <taxon>Carboxydichorda</taxon>
    </lineage>
</organism>
<accession>A0ABZ1BZC1</accession>
<reference evidence="1 2" key="1">
    <citation type="journal article" date="2024" name="Front. Microbiol.">
        <title>Novel thermophilic genera Geochorda gen. nov. and Carboxydochorda gen. nov. from the deep terrestrial subsurface reveal the ecophysiological diversity in the class Limnochordia.</title>
        <authorList>
            <person name="Karnachuk O.V."/>
            <person name="Lukina A.P."/>
            <person name="Avakyan M.R."/>
            <person name="Kadnikov V.V."/>
            <person name="Begmatov S."/>
            <person name="Beletsky A.V."/>
            <person name="Vlasova K.G."/>
            <person name="Novikov A.A."/>
            <person name="Shcherbakova V.A."/>
            <person name="Mardanov A.V."/>
            <person name="Ravin N.V."/>
        </authorList>
    </citation>
    <scope>NUCLEOTIDE SEQUENCE [LARGE SCALE GENOMIC DNA]</scope>
    <source>
        <strain evidence="1 2">L945</strain>
    </source>
</reference>
<protein>
    <submittedName>
        <fullName evidence="1">Uncharacterized protein</fullName>
    </submittedName>
</protein>
<evidence type="ECO:0000313" key="1">
    <source>
        <dbReference type="EMBL" id="WRP17851.1"/>
    </source>
</evidence>
<dbReference type="Proteomes" id="UP001332192">
    <property type="component" value="Chromosome"/>
</dbReference>
<dbReference type="EMBL" id="CP141615">
    <property type="protein sequence ID" value="WRP17851.1"/>
    <property type="molecule type" value="Genomic_DNA"/>
</dbReference>
<keyword evidence="2" id="KW-1185">Reference proteome</keyword>
<proteinExistence type="predicted"/>
<gene>
    <name evidence="1" type="ORF">U7230_02230</name>
</gene>